<evidence type="ECO:0000313" key="3">
    <source>
        <dbReference type="Proteomes" id="UP001422759"/>
    </source>
</evidence>
<dbReference type="EMBL" id="BAAANT010000009">
    <property type="protein sequence ID" value="GAA2139063.1"/>
    <property type="molecule type" value="Genomic_DNA"/>
</dbReference>
<keyword evidence="3" id="KW-1185">Reference proteome</keyword>
<dbReference type="RefSeq" id="WP_344463202.1">
    <property type="nucleotide sequence ID" value="NZ_BAAANT010000009.1"/>
</dbReference>
<comment type="caution">
    <text evidence="2">The sequence shown here is derived from an EMBL/GenBank/DDBJ whole genome shotgun (WGS) entry which is preliminary data.</text>
</comment>
<feature type="signal peptide" evidence="1">
    <location>
        <begin position="1"/>
        <end position="29"/>
    </location>
</feature>
<accession>A0ABN2Z9V6</accession>
<keyword evidence="1" id="KW-0732">Signal</keyword>
<dbReference type="InterPro" id="IPR021224">
    <property type="entry name" value="DUF2690"/>
</dbReference>
<protein>
    <recommendedName>
        <fullName evidence="4">DUF2690 domain-containing protein</fullName>
    </recommendedName>
</protein>
<dbReference type="Proteomes" id="UP001422759">
    <property type="component" value="Unassembled WGS sequence"/>
</dbReference>
<gene>
    <name evidence="2" type="ORF">GCM10009760_20860</name>
</gene>
<evidence type="ECO:0000256" key="1">
    <source>
        <dbReference type="SAM" id="SignalP"/>
    </source>
</evidence>
<organism evidence="2 3">
    <name type="scientific">Kitasatospora kazusensis</name>
    <dbReference type="NCBI Taxonomy" id="407974"/>
    <lineage>
        <taxon>Bacteria</taxon>
        <taxon>Bacillati</taxon>
        <taxon>Actinomycetota</taxon>
        <taxon>Actinomycetes</taxon>
        <taxon>Kitasatosporales</taxon>
        <taxon>Streptomycetaceae</taxon>
        <taxon>Kitasatospora</taxon>
    </lineage>
</organism>
<proteinExistence type="predicted"/>
<dbReference type="Pfam" id="PF10901">
    <property type="entry name" value="DUF2690"/>
    <property type="match status" value="1"/>
</dbReference>
<name>A0ABN2Z9V6_9ACTN</name>
<evidence type="ECO:0000313" key="2">
    <source>
        <dbReference type="EMBL" id="GAA2139063.1"/>
    </source>
</evidence>
<evidence type="ECO:0008006" key="4">
    <source>
        <dbReference type="Google" id="ProtNLM"/>
    </source>
</evidence>
<sequence length="137" mass="13816">MRTVRTTTAAAALLLAAAALGVLPGPAAAASRCTKAACDGRDPSSAGCAADAVTRASFSGASVRVELRYSPSCQAAWARATAAPPGQTLMVEDSGGARSRMTVHQTPAHTQMVDATTKARACLGPADSDVLTCTPWV</sequence>
<reference evidence="2 3" key="1">
    <citation type="journal article" date="2019" name="Int. J. Syst. Evol. Microbiol.">
        <title>The Global Catalogue of Microorganisms (GCM) 10K type strain sequencing project: providing services to taxonomists for standard genome sequencing and annotation.</title>
        <authorList>
            <consortium name="The Broad Institute Genomics Platform"/>
            <consortium name="The Broad Institute Genome Sequencing Center for Infectious Disease"/>
            <person name="Wu L."/>
            <person name="Ma J."/>
        </authorList>
    </citation>
    <scope>NUCLEOTIDE SEQUENCE [LARGE SCALE GENOMIC DNA]</scope>
    <source>
        <strain evidence="2 3">JCM 14560</strain>
    </source>
</reference>
<feature type="chain" id="PRO_5046532510" description="DUF2690 domain-containing protein" evidence="1">
    <location>
        <begin position="30"/>
        <end position="137"/>
    </location>
</feature>